<dbReference type="InterPro" id="IPR011050">
    <property type="entry name" value="Pectin_lyase_fold/virulence"/>
</dbReference>
<dbReference type="EMBL" id="OCND01000001">
    <property type="protein sequence ID" value="SOD51569.1"/>
    <property type="molecule type" value="Genomic_DNA"/>
</dbReference>
<dbReference type="RefSeq" id="WP_162125679.1">
    <property type="nucleotide sequence ID" value="NZ_OCND01000001.1"/>
</dbReference>
<dbReference type="InterPro" id="IPR012332">
    <property type="entry name" value="Autotransporter_pectin_lyase_C"/>
</dbReference>
<protein>
    <submittedName>
        <fullName evidence="3">Fibronectin-binding autotransporter adhesin</fullName>
    </submittedName>
</protein>
<gene>
    <name evidence="3" type="ORF">SAMN06296416_101695</name>
</gene>
<dbReference type="InterPro" id="IPR024973">
    <property type="entry name" value="ESPR"/>
</dbReference>
<dbReference type="InterPro" id="IPR036709">
    <property type="entry name" value="Autotransporte_beta_dom_sf"/>
</dbReference>
<dbReference type="InterPro" id="IPR005546">
    <property type="entry name" value="Autotransporte_beta"/>
</dbReference>
<dbReference type="Proteomes" id="UP000219374">
    <property type="component" value="Unassembled WGS sequence"/>
</dbReference>
<evidence type="ECO:0000313" key="4">
    <source>
        <dbReference type="Proteomes" id="UP000219374"/>
    </source>
</evidence>
<name>A0A286CYX9_9GAMM</name>
<evidence type="ECO:0000259" key="2">
    <source>
        <dbReference type="PROSITE" id="PS51208"/>
    </source>
</evidence>
<dbReference type="Pfam" id="PF13018">
    <property type="entry name" value="ESPR"/>
    <property type="match status" value="1"/>
</dbReference>
<reference evidence="3 4" key="1">
    <citation type="submission" date="2017-09" db="EMBL/GenBank/DDBJ databases">
        <authorList>
            <person name="Ehlers B."/>
            <person name="Leendertz F.H."/>
        </authorList>
    </citation>
    <scope>NUCLEOTIDE SEQUENCE [LARGE SCALE GENOMIC DNA]</scope>
    <source>
        <strain evidence="3 4">CGMCC 1.10978</strain>
    </source>
</reference>
<proteinExistence type="predicted"/>
<dbReference type="Pfam" id="PF12951">
    <property type="entry name" value="PATR"/>
    <property type="match status" value="18"/>
</dbReference>
<feature type="domain" description="Autotransporter" evidence="2">
    <location>
        <begin position="3987"/>
        <end position="4271"/>
    </location>
</feature>
<dbReference type="SUPFAM" id="SSF51126">
    <property type="entry name" value="Pectin lyase-like"/>
    <property type="match status" value="5"/>
</dbReference>
<dbReference type="SMART" id="SM00869">
    <property type="entry name" value="Autotransporter"/>
    <property type="match status" value="1"/>
</dbReference>
<keyword evidence="4" id="KW-1185">Reference proteome</keyword>
<dbReference type="NCBIfam" id="TIGR02601">
    <property type="entry name" value="autotrns_rpt"/>
    <property type="match status" value="11"/>
</dbReference>
<dbReference type="Gene3D" id="2.160.20.20">
    <property type="match status" value="1"/>
</dbReference>
<keyword evidence="1" id="KW-0732">Signal</keyword>
<sequence length="4271" mass="418261">MNRIFRILWSKALRAWVVASELASPGGKNGRTVDHRAAMVDMAQVQGALEDSPPSQPWPLRLGILMALVALCAPAQAADRWWDPNNTAIGLGGSGTWNAGSAFWSPNNDGVSGPYSAWNNGALDDAFFGGTAGTVTLDGSITVHNLTFVTNGYILNGGTLILDGVDPTIHTGNGAVTQTINSVINSTSGLNKAGTGTLTLTASNSFNGGIVINGGRLNLDAANTFAGDINVNSGSVGVVGDAALGDIGNVLNMQAGTGLAATGALSSNRTVNLIGPGAVGISGGGVGSAFFTGAGGISASGSVAMSNDANDYTGSTAFIGSGTATFTSIGNLGEASSLGAPTTVANGTITFQNSSQTNHTLIYIGDGDTSNRNWVINPGSGPGGVRPQLRNGGTGTLTLTGNISLGGASGNGPQFYAQSADLELLGVISSNNARPVSFITDAGRILTLGDASTFTGSANVSGAGTVVAGTIADSGIASSLGAGTGANISGNGTLSYTGTGAGSNRNWSLSNGTLSNDGSGALTLSGDVAIGNTATLGGSFTGANNAITGVISGGGNLRSGGDGTWILTGINTYTGQTIVDSGVLRAGTADAFGASDTFVVNGGSLDLSSFDRTIVRLTGTGGTVNLGSATLTLEADEGVSATYAGSITGIGGLTKLGGSTQTLTGASTYTGDTTIGGGTLNLDFSGAGGPTSNIIGSGSTLSMGGGTLNVIGAAGEANGQTFDGLNITAGNNTIDASSGTGGSITVNLGAITRTGGLMNFNLPGSGNITTTNTALGGWATVNGTDYAKVVSGNILAFVEEDYTDKDNAANWLDNEFITDVSGFFGTVNGSVQLGGLRYTQPVSTTVTVEPGETLGVDGTIIVAPFVLGTNQLITGGMITGGIGGDLGVQQNGTGNFTIDSQVVDNGGPTGFIKAGTGLVTLGNANNSYTGSTLIAQGTLSVDHIADGGVNSSIGASSADSSNLVMEGGTLRYTGTGDTSDRGFTFLKSGDILGAGIEVTDANANLTFSGLVTSPDDANFTKSGAGTLTLANPNNDYVGITTVTGGLLSVNTLPNGGVVSPIGQSGSASANLVLDGGGLQYTGATTSTDRGFTLGTNHGTVDVADAGTTLTVSGTVVQAVGNRRLTKEGDGTLVLSGTNTYTGGNTVNGGTLRAGSTQAFGAPSTAAVMTLADTAGVTLDLDGFDNTIGPLNGGGANGGNVTLGSATLRIAGGNGNYSGVISGTGGILRTNGGIQTFNGCNHTYTGATTLEGSTLSTDCLQDGGLASGIGASGAASANLVFNAGSLTYTGGSVSIDRGFQLLGSGGINVTNAGTTLEFEGNAIGAGSLIKRNAGTLVLSGNNTYTGNTQVEGGVLRAAATNAFGPQGHMTLNNTAGVLLDLDSFDTVVTSLIGGGANGGNISLGSATLTLLDGATQSYAGAIGGTGNLVKNGNGLQALSGCNSSYSGTTTINAGVLQVNCLGNGGVNSSIGASSSAPANLTLNGGTLRYAGTGGSTDRQFTLGTNGGTIDASGTGAINFSSTAAVTLAGTNTARMLTLTGPNAGTNIFSAQLDDNGSGATSLTKTGTGLWRLTSATSSYTGVTTISGGILEVNEFADGGMASSIGASSNAAANLVIGNGSTLRYTGAGDTTDRQFTLATGVTFIESSGSGALQFTNTGAVALTGTNTARTIALGGTNTGDNTMGGAIGNNGTGATTLAKNDSGTWVLTGNNTYTGNTVINDGNLMIGNGGTTGNAGAGNVIIDSATSTLSLNRSDTFTFSGTLSGPGTLAQIGTGTSVLTSTTNQVGATTISAGTLEVDGGLTTPTIGMTGNAALTVDGTVRAAGPTQTAITGDAGDQTVTVNAGGTLLANGDLGDGNDTVDLSGTLDTGSGTLALGDGDDTLILNDGAQMLGAGVNAAGGGGTDTLVIDTALGFVLDGSDIDAFNILTKRNSGELTLTGEHDFDTGSQIEGGTLSVDGALITPALSMADDTTLNVDGLVQGAGETQTTLTGSAGDQTISVGSGGALLADGDLGDGNDAVTLAGLLDTGAGTLALGDGDDTLTLRDGAVIGGGGVAAGAGSNDTLILDNANALTFNGSQTAGFELLQKDNVGEATMTGSQSFGGGTALNAGTLTVAGDLETGAVDMADDTTLNVDGTLQGGLGSPVAITGSTGDNTVTVGADGTLLANGDLGEGNDALDIAGTLDTGGGVFALGDGDDTLVIHDNTNIIGTVDAGAGNNTLETNIAIVADLGAVQGFQTLDKTGTGELNINGPLSSDFTTVNVREGILDVTAGGSVIPAPGNTLDTFVASGATLNVDGNYGCGAGNDTMTVAGNVSGTGTIDLCDGDDTLTLQDGAVLANAISGGSGTGDTLVLDNAGALTFDAGNTADFELLQKNNTGIATLTGAQNFTGGTAINAGTLDVDGALATPTVDLAGGTTLNVDGTLEAGGGTAATVTGDAGANTVSVGIGGTLLANGDLGEGNDVLDIAGTLDTGGGVFALGDGDDNFIVHDGTVVIGTVDGGAGFDTRTYAINTSADLGALLNFEGVTKTGTGVLNITGPGATDLQQVEVLEGTLDVHAGASIVATAGESLDTLVADGATLNVDGAFGCGDGADTLNVSGTVSGSGTVNLCGGDDTLTLNDGADIAGLINPVDGDAGDDRVVLNNAGVLSLDGSDIANFEVLQKDNIGEAILTGAHGFTGGAELNGGTLTVDGTLDTPMVVMGDGTVLDVNGLLQAGGGTAAVLTGSTGVNTVNVGQGGLLIASGDLGDGDDVLDVAGILDTGGGVFSLGDGSDTFTIHDGTVVLGTVDGGAGLDTFNPDIDTSADLGALTNFEILTKTGIGVLNVNGPGQSDFVEVNVLEGTLNIGPAAGLGGVQDAIVAGGATLNLDGDLLFTTGDDTLTVAGTVTGGGTLDMGDGNDTFTLQDGANLSGLATPVSGGAGTDTFVADLAGSAVLGGAVDFETLTKTNVGTLHVDGPAMSAFATVNVDGGTLDIGVAGSLNGVQDATVASGASLIADGSMLFTAGADNFTVAGTVSGSGIIDMLDGDDNLILQDGADLSGLDNAIDGGAGTDTLTADIAGTATLGGVTNFETLSKTNTGTLIVAGPAPSDFTTVNVDGGTLDVGVAGSISGVVTSTVAGGATLNVDGSYSGSAGDDTMTVAGAINGDGTIFFDDGDDVLTLNDGADLSGFSGTLDGGAHSGGDTVALNNAMDLTFGAGAVINFEFLSKTNTGTATLTGTQGYSGGTTLAGGALVVDGGLTTPSVAMSDDTTLTVDGALDAGTGTAAVITGSDGVNTVIINGTALATGDLGAGEDVLDVTGTLDTGGGVFALGDGDDTFVVHDGTVVLGTVDGGAGLDTRVYDINLTAELGALVNFEGVTKTGSGVLNITGPGTTDLQEVSVLGGTLNIGPDASVAAIAGGPLDSVIASGATLHVDGSYGCGDSDDTMTVAGTVSGTGTIDLCGGEDVLTLQDGAVLANIISGGSHGSGDTVVLDTANAFTFDASNTINFEYLQKDNAGEATLVGAQSFTGGTTLNGGTLTVAGQLQTPTLALADDTVLNVDGRLDAVGGTAVTITGSAGVNTVTVGEGGTLLATGDLGDGNDVLDVAGTLDTLGGTFDLGDGDDTLTIHDDTHIIGTVAAGEGNDTFNADIATQADLGAVQDFETLSKTSGGVLNVNGPASSDFTTVNVLGGTLNVTAGGSVMAQTTTVAAGATLDVQGSYTGTDGDDSFTSQGTVRGAFAFGDGNDTVAFIGGDPSGVTSLDGGLGSDLLSFSGLELESATLPVLTSWERVELLDNSTLNLANALDLGGGVLAIDGTSQLLARVGAAIGGSVENAGLIDVGMNRLAISGNYTGNEGLLRLTVSPGTLSAGGLDIGGDVAGTTRVAFAGDGSDFTQGGTASILVISSPNDNAATAGGFEAAEDVIRLEGSIYPWSFGQQADNNWYLNAEAGVLPEVPGYGVLPTLGLLAVQNSDNLIHQRLAGVRGRELPQCGITPEWPVQHAGTEVIDDCRGVWVAATGSEVELGANPGFEVSGDDVGLYVGVDSAFDRPGRTLRGGIYLGYRHGNYWTTGVNSTDLPGSGLAHVQIDTLVAGMYMSHTWDSGGYLNFVLTGHLPRASIRTSDGFSEHIPGNSLSLSSRVGHRYRLQGDWTLEPQAQLTVSAVGWGSKIDQSGKEVGFDDDLVTTARAGLRIEKEIARGNGALIRPWATFAVQRIIGQNDTSVSLMTPGATGDAQAFPNHQLGTSATLEVGVEATVNQRVSLFGVLSVGKQLDGTDYEQREANLGVRVRW</sequence>
<evidence type="ECO:0000313" key="3">
    <source>
        <dbReference type="EMBL" id="SOD51569.1"/>
    </source>
</evidence>
<dbReference type="PROSITE" id="PS51208">
    <property type="entry name" value="AUTOTRANSPORTER"/>
    <property type="match status" value="1"/>
</dbReference>
<organism evidence="3 4">
    <name type="scientific">Pseudoxanthomonas wuyuanensis</name>
    <dbReference type="NCBI Taxonomy" id="1073196"/>
    <lineage>
        <taxon>Bacteria</taxon>
        <taxon>Pseudomonadati</taxon>
        <taxon>Pseudomonadota</taxon>
        <taxon>Gammaproteobacteria</taxon>
        <taxon>Lysobacterales</taxon>
        <taxon>Lysobacteraceae</taxon>
        <taxon>Pseudoxanthomonas</taxon>
    </lineage>
</organism>
<accession>A0A286CYX9</accession>
<dbReference type="PANTHER" id="PTHR35037">
    <property type="entry name" value="C-TERMINAL REGION OF AIDA-LIKE PROTEIN"/>
    <property type="match status" value="1"/>
</dbReference>
<dbReference type="InterPro" id="IPR013425">
    <property type="entry name" value="Autotrns_rpt"/>
</dbReference>
<dbReference type="PANTHER" id="PTHR35037:SF3">
    <property type="entry name" value="C-TERMINAL REGION OF AIDA-LIKE PROTEIN"/>
    <property type="match status" value="1"/>
</dbReference>
<dbReference type="InterPro" id="IPR051551">
    <property type="entry name" value="Autotransporter_adhesion"/>
</dbReference>
<dbReference type="Gene3D" id="2.160.20.160">
    <property type="match status" value="3"/>
</dbReference>
<evidence type="ECO:0000256" key="1">
    <source>
        <dbReference type="ARBA" id="ARBA00022729"/>
    </source>
</evidence>
<dbReference type="SUPFAM" id="SSF103515">
    <property type="entry name" value="Autotransporter"/>
    <property type="match status" value="1"/>
</dbReference>